<keyword evidence="2" id="KW-0812">Transmembrane</keyword>
<dbReference type="CDD" id="cd10936">
    <property type="entry name" value="CE4_DAC2"/>
    <property type="match status" value="1"/>
</dbReference>
<protein>
    <recommendedName>
        <fullName evidence="5">Divergent polysaccharide deacetylase</fullName>
    </recommendedName>
</protein>
<evidence type="ECO:0000256" key="2">
    <source>
        <dbReference type="SAM" id="Phobius"/>
    </source>
</evidence>
<dbReference type="eggNOG" id="COG2861">
    <property type="taxonomic scope" value="Bacteria"/>
</dbReference>
<dbReference type="GO" id="GO:0005975">
    <property type="term" value="P:carbohydrate metabolic process"/>
    <property type="evidence" value="ECO:0007669"/>
    <property type="project" value="InterPro"/>
</dbReference>
<name>Q30PZ5_SULDN</name>
<organism evidence="3 4">
    <name type="scientific">Sulfurimonas denitrificans (strain ATCC 33889 / DSM 1251)</name>
    <name type="common">Thiomicrospira denitrificans (strain ATCC 33889 / DSM 1251)</name>
    <dbReference type="NCBI Taxonomy" id="326298"/>
    <lineage>
        <taxon>Bacteria</taxon>
        <taxon>Pseudomonadati</taxon>
        <taxon>Campylobacterota</taxon>
        <taxon>Epsilonproteobacteria</taxon>
        <taxon>Campylobacterales</taxon>
        <taxon>Sulfurimonadaceae</taxon>
        <taxon>Sulfurimonas</taxon>
    </lineage>
</organism>
<dbReference type="Pfam" id="PF04748">
    <property type="entry name" value="Polysacc_deac_2"/>
    <property type="match status" value="1"/>
</dbReference>
<dbReference type="PANTHER" id="PTHR30105:SF2">
    <property type="entry name" value="DIVERGENT POLYSACCHARIDE DEACETYLASE SUPERFAMILY"/>
    <property type="match status" value="1"/>
</dbReference>
<feature type="coiled-coil region" evidence="1">
    <location>
        <begin position="49"/>
        <end position="79"/>
    </location>
</feature>
<evidence type="ECO:0000256" key="1">
    <source>
        <dbReference type="SAM" id="Coils"/>
    </source>
</evidence>
<dbReference type="Proteomes" id="UP000002714">
    <property type="component" value="Chromosome"/>
</dbReference>
<dbReference type="AlphaFoldDB" id="Q30PZ5"/>
<evidence type="ECO:0000313" key="4">
    <source>
        <dbReference type="Proteomes" id="UP000002714"/>
    </source>
</evidence>
<dbReference type="Gene3D" id="3.20.20.370">
    <property type="entry name" value="Glycoside hydrolase/deacetylase"/>
    <property type="match status" value="1"/>
</dbReference>
<dbReference type="EMBL" id="CP000153">
    <property type="protein sequence ID" value="ABB44936.1"/>
    <property type="molecule type" value="Genomic_DNA"/>
</dbReference>
<dbReference type="STRING" id="326298.Suden_1659"/>
<gene>
    <name evidence="3" type="ordered locus">Suden_1659</name>
</gene>
<dbReference type="PANTHER" id="PTHR30105">
    <property type="entry name" value="UNCHARACTERIZED YIBQ-RELATED"/>
    <property type="match status" value="1"/>
</dbReference>
<keyword evidence="1" id="KW-0175">Coiled coil</keyword>
<dbReference type="InterPro" id="IPR011330">
    <property type="entry name" value="Glyco_hydro/deAcase_b/a-brl"/>
</dbReference>
<dbReference type="RefSeq" id="WP_011373277.1">
    <property type="nucleotide sequence ID" value="NC_007575.1"/>
</dbReference>
<dbReference type="HOGENOM" id="CLU_053116_0_0_7"/>
<sequence length="364" mass="40704">MSKRKKASPKKSSNFLSYTVWSLAFVAIVLSSFVAGYYIGHDSAKDDALKKEQSKEKTKQSMIKKLEQESIKKKSLEDEQSVSDRLKEVLKKEPAVAETLKDSNESNKSNDSNVTSSLPIKEVVSEYENASHEIEEAVLPKAVERKIVKSLKRPKLAIIIDDVSVKSHVNAIKGLHLPITMSFLPPSKARPSSHILASQESFYMVHLPMEAQSFKSEEPLTLRVDDSNEKIVQRVVEIKKLFPKVKYINNHTGSKFTADEAAMDRLISALKKSDIIFVDSRTTGESKAQKISKKYALEYIGRDVFLDHKMDKAYILSQIKKAIEVAKKHGSAIAIGHPHANTIAAINESKKLFADVDLVLVNKL</sequence>
<dbReference type="InterPro" id="IPR006837">
    <property type="entry name" value="Divergent_DAC"/>
</dbReference>
<keyword evidence="4" id="KW-1185">Reference proteome</keyword>
<proteinExistence type="predicted"/>
<keyword evidence="2" id="KW-1133">Transmembrane helix</keyword>
<dbReference type="KEGG" id="tdn:Suden_1659"/>
<evidence type="ECO:0000313" key="3">
    <source>
        <dbReference type="EMBL" id="ABB44936.1"/>
    </source>
</evidence>
<dbReference type="OrthoDB" id="9784811at2"/>
<reference evidence="3 4" key="1">
    <citation type="journal article" date="2008" name="Appl. Environ. Microbiol.">
        <title>Genome of the epsilonproteobacterial chemolithoautotroph Sulfurimonas denitrificans.</title>
        <authorList>
            <person name="Sievert S.M."/>
            <person name="Scott K.M."/>
            <person name="Klotz M.G."/>
            <person name="Chain P.S.G."/>
            <person name="Hauser L.J."/>
            <person name="Hemp J."/>
            <person name="Huegler M."/>
            <person name="Land M."/>
            <person name="Lapidus A."/>
            <person name="Larimer F.W."/>
            <person name="Lucas S."/>
            <person name="Malfatti S.A."/>
            <person name="Meyer F."/>
            <person name="Paulsen I.T."/>
            <person name="Ren Q."/>
            <person name="Simon J."/>
            <person name="Bailey K."/>
            <person name="Diaz E."/>
            <person name="Fitzpatrick K.A."/>
            <person name="Glover B."/>
            <person name="Gwatney N."/>
            <person name="Korajkic A."/>
            <person name="Long A."/>
            <person name="Mobberley J.M."/>
            <person name="Pantry S.N."/>
            <person name="Pazder G."/>
            <person name="Peterson S."/>
            <person name="Quintanilla J.D."/>
            <person name="Sprinkle R."/>
            <person name="Stephens J."/>
            <person name="Thomas P."/>
            <person name="Vaughn R."/>
            <person name="Weber M.J."/>
            <person name="Wooten L.L."/>
        </authorList>
    </citation>
    <scope>NUCLEOTIDE SEQUENCE [LARGE SCALE GENOMIC DNA]</scope>
    <source>
        <strain evidence="4">ATCC 33889 / DSM 1251</strain>
    </source>
</reference>
<feature type="transmembrane region" description="Helical" evidence="2">
    <location>
        <begin position="20"/>
        <end position="40"/>
    </location>
</feature>
<dbReference type="SUPFAM" id="SSF88713">
    <property type="entry name" value="Glycoside hydrolase/deacetylase"/>
    <property type="match status" value="1"/>
</dbReference>
<accession>Q30PZ5</accession>
<keyword evidence="2" id="KW-0472">Membrane</keyword>
<evidence type="ECO:0008006" key="5">
    <source>
        <dbReference type="Google" id="ProtNLM"/>
    </source>
</evidence>